<dbReference type="PANTHER" id="PTHR40112">
    <property type="entry name" value="H2HPP ISOMERASE"/>
    <property type="match status" value="1"/>
</dbReference>
<dbReference type="Proteomes" id="UP000425960">
    <property type="component" value="Chromosome"/>
</dbReference>
<accession>A0A5K7ZRF4</accession>
<dbReference type="SUPFAM" id="SSF51182">
    <property type="entry name" value="RmlC-like cupins"/>
    <property type="match status" value="1"/>
</dbReference>
<dbReference type="InterPro" id="IPR013096">
    <property type="entry name" value="Cupin_2"/>
</dbReference>
<gene>
    <name evidence="2" type="ORF">DSCO28_19990</name>
</gene>
<dbReference type="Gene3D" id="2.60.120.10">
    <property type="entry name" value="Jelly Rolls"/>
    <property type="match status" value="1"/>
</dbReference>
<dbReference type="CDD" id="cd02238">
    <property type="entry name" value="cupin_KdgF"/>
    <property type="match status" value="1"/>
</dbReference>
<sequence>MFRKQSDLTYRQLIDGVQLATLVHGEKTLMGRFKLARGSVLPEHRHPHEQTGMLISGRIVITIDGTDHEAVPGDSWCVGSDVPHSARALEDSEALEVFSPVREDYLE</sequence>
<dbReference type="AlphaFoldDB" id="A0A5K7ZRF4"/>
<protein>
    <submittedName>
        <fullName evidence="2">Cupin</fullName>
    </submittedName>
</protein>
<name>A0A5K7ZRF4_9BACT</name>
<dbReference type="InterPro" id="IPR011051">
    <property type="entry name" value="RmlC_Cupin_sf"/>
</dbReference>
<proteinExistence type="predicted"/>
<evidence type="ECO:0000313" key="2">
    <source>
        <dbReference type="EMBL" id="BBO81433.1"/>
    </source>
</evidence>
<dbReference type="EMBL" id="AP021876">
    <property type="protein sequence ID" value="BBO81433.1"/>
    <property type="molecule type" value="Genomic_DNA"/>
</dbReference>
<dbReference type="RefSeq" id="WP_155322149.1">
    <property type="nucleotide sequence ID" value="NZ_AP021876.1"/>
</dbReference>
<evidence type="ECO:0000259" key="1">
    <source>
        <dbReference type="Pfam" id="PF07883"/>
    </source>
</evidence>
<reference evidence="2 3" key="1">
    <citation type="submission" date="2019-11" db="EMBL/GenBank/DDBJ databases">
        <title>Comparative genomics of hydrocarbon-degrading Desulfosarcina strains.</title>
        <authorList>
            <person name="Watanabe M."/>
            <person name="Kojima H."/>
            <person name="Fukui M."/>
        </authorList>
    </citation>
    <scope>NUCLEOTIDE SEQUENCE [LARGE SCALE GENOMIC DNA]</scope>
    <source>
        <strain evidence="2 3">28bB2T</strain>
    </source>
</reference>
<dbReference type="InterPro" id="IPR052535">
    <property type="entry name" value="Bacilysin_H2HPP_isomerase"/>
</dbReference>
<dbReference type="InterPro" id="IPR014710">
    <property type="entry name" value="RmlC-like_jellyroll"/>
</dbReference>
<dbReference type="Pfam" id="PF07883">
    <property type="entry name" value="Cupin_2"/>
    <property type="match status" value="1"/>
</dbReference>
<dbReference type="PANTHER" id="PTHR40112:SF1">
    <property type="entry name" value="H2HPP ISOMERASE"/>
    <property type="match status" value="1"/>
</dbReference>
<feature type="domain" description="Cupin type-2" evidence="1">
    <location>
        <begin position="32"/>
        <end position="95"/>
    </location>
</feature>
<dbReference type="KEGG" id="dov:DSCO28_19990"/>
<evidence type="ECO:0000313" key="3">
    <source>
        <dbReference type="Proteomes" id="UP000425960"/>
    </source>
</evidence>
<organism evidence="2 3">
    <name type="scientific">Desulfosarcina ovata subsp. sediminis</name>
    <dbReference type="NCBI Taxonomy" id="885957"/>
    <lineage>
        <taxon>Bacteria</taxon>
        <taxon>Pseudomonadati</taxon>
        <taxon>Thermodesulfobacteriota</taxon>
        <taxon>Desulfobacteria</taxon>
        <taxon>Desulfobacterales</taxon>
        <taxon>Desulfosarcinaceae</taxon>
        <taxon>Desulfosarcina</taxon>
    </lineage>
</organism>